<dbReference type="HOGENOM" id="CLU_2754057_0_0_9"/>
<keyword evidence="2" id="KW-1185">Reference proteome</keyword>
<gene>
    <name evidence="1" type="ORF">ERIC2_c27150</name>
</gene>
<proteinExistence type="predicted"/>
<sequence length="70" mass="7844">MGKRRRKTKLSFMKGAGIEWMKKALIREIRCGCSAGEALGTRKRERILSHVKMIIYTKWAGSGFAVGSSI</sequence>
<accession>V9WBK6</accession>
<dbReference type="AlphaFoldDB" id="V9WBK6"/>
<protein>
    <submittedName>
        <fullName evidence="1">Uncharacterized protein</fullName>
    </submittedName>
</protein>
<evidence type="ECO:0000313" key="2">
    <source>
        <dbReference type="Proteomes" id="UP000029431"/>
    </source>
</evidence>
<dbReference type="EMBL" id="CP003355">
    <property type="protein sequence ID" value="AHD06502.1"/>
    <property type="molecule type" value="Genomic_DNA"/>
</dbReference>
<evidence type="ECO:0000313" key="1">
    <source>
        <dbReference type="EMBL" id="AHD06502.1"/>
    </source>
</evidence>
<reference evidence="1 2" key="1">
    <citation type="journal article" date="2014" name="PLoS ONE">
        <title>How to Kill the Honey Bee Larva: Genomic Potential and Virulence Mechanisms of Paenibacillus larvae.</title>
        <authorList>
            <person name="Djukic M."/>
            <person name="Brzuszkiewicz E."/>
            <person name="Funfhaus A."/>
            <person name="Voss J."/>
            <person name="Gollnow K."/>
            <person name="Poppinga L."/>
            <person name="Liesegang H."/>
            <person name="Garcia-Gonzalez E."/>
            <person name="Genersch E."/>
            <person name="Daniel R."/>
        </authorList>
    </citation>
    <scope>NUCLEOTIDE SEQUENCE [LARGE SCALE GENOMIC DNA]</scope>
    <source>
        <strain evidence="1 2">DSM 25430</strain>
    </source>
</reference>
<name>V9WBK6_9BACL</name>
<dbReference type="Proteomes" id="UP000029431">
    <property type="component" value="Chromosome"/>
</dbReference>
<dbReference type="KEGG" id="plv:ERIC2_c27150"/>
<organism evidence="1 2">
    <name type="scientific">Paenibacillus larvae subsp. larvae DSM 25430</name>
    <dbReference type="NCBI Taxonomy" id="697284"/>
    <lineage>
        <taxon>Bacteria</taxon>
        <taxon>Bacillati</taxon>
        <taxon>Bacillota</taxon>
        <taxon>Bacilli</taxon>
        <taxon>Bacillales</taxon>
        <taxon>Paenibacillaceae</taxon>
        <taxon>Paenibacillus</taxon>
    </lineage>
</organism>